<dbReference type="RefSeq" id="WP_406721144.1">
    <property type="nucleotide sequence ID" value="NZ_CP135443.1"/>
</dbReference>
<dbReference type="Proteomes" id="UP001623290">
    <property type="component" value="Chromosome"/>
</dbReference>
<proteinExistence type="predicted"/>
<protein>
    <submittedName>
        <fullName evidence="1">Uncharacterized protein</fullName>
    </submittedName>
</protein>
<gene>
    <name evidence="1" type="ORF">RPE78_02465</name>
</gene>
<keyword evidence="2" id="KW-1185">Reference proteome</keyword>
<dbReference type="EMBL" id="CP135443">
    <property type="protein sequence ID" value="WRY34176.1"/>
    <property type="molecule type" value="Genomic_DNA"/>
</dbReference>
<evidence type="ECO:0000313" key="1">
    <source>
        <dbReference type="EMBL" id="WRY34176.1"/>
    </source>
</evidence>
<evidence type="ECO:0000313" key="2">
    <source>
        <dbReference type="Proteomes" id="UP001623290"/>
    </source>
</evidence>
<name>A0ABZ1DZE6_9RHOB</name>
<organism evidence="1 2">
    <name type="scientific">Thioclava litoralis</name>
    <dbReference type="NCBI Taxonomy" id="3076557"/>
    <lineage>
        <taxon>Bacteria</taxon>
        <taxon>Pseudomonadati</taxon>
        <taxon>Pseudomonadota</taxon>
        <taxon>Alphaproteobacteria</taxon>
        <taxon>Rhodobacterales</taxon>
        <taxon>Paracoccaceae</taxon>
        <taxon>Thioclava</taxon>
    </lineage>
</organism>
<accession>A0ABZ1DZE6</accession>
<sequence>MLALLVAGMLAQPLAAQSLLDCRIEGKAAQLSLTLEGGVLTYRYGPQAAPDLVLTRPVEEVTYQPWPGVGATIWEQVTLTNKGVDYSVFDFVERAVQGDEVRLARGAGVDVSRGGQPLARLDCAGTPEADFSAIGEALIAKGYCHAPDGWHLGAGGWFCQ</sequence>
<reference evidence="1 2" key="1">
    <citation type="submission" date="2023-09" db="EMBL/GenBank/DDBJ databases">
        <title>Thioclava shenzhenensis sp. nov., a multidrug resistant bacteria-antagonizing species isolated from coastal seawater.</title>
        <authorList>
            <person name="Long M."/>
        </authorList>
    </citation>
    <scope>NUCLEOTIDE SEQUENCE [LARGE SCALE GENOMIC DNA]</scope>
    <source>
        <strain evidence="1 2">FTW29</strain>
    </source>
</reference>